<feature type="domain" description="Calpain catalytic" evidence="7">
    <location>
        <begin position="178"/>
        <end position="480"/>
    </location>
</feature>
<evidence type="ECO:0000256" key="4">
    <source>
        <dbReference type="ARBA" id="ARBA00022807"/>
    </source>
</evidence>
<dbReference type="Pfam" id="PF01067">
    <property type="entry name" value="Calpain_III"/>
    <property type="match status" value="1"/>
</dbReference>
<dbReference type="Gene3D" id="3.90.70.10">
    <property type="entry name" value="Cysteine proteinases"/>
    <property type="match status" value="1"/>
</dbReference>
<evidence type="ECO:0000256" key="6">
    <source>
        <dbReference type="PROSITE-ProRule" id="PRU00239"/>
    </source>
</evidence>
<dbReference type="InterPro" id="IPR022684">
    <property type="entry name" value="Calpain_cysteine_protease"/>
</dbReference>
<dbReference type="Gene3D" id="2.60.120.380">
    <property type="match status" value="2"/>
</dbReference>
<evidence type="ECO:0000256" key="3">
    <source>
        <dbReference type="ARBA" id="ARBA00022801"/>
    </source>
</evidence>
<keyword evidence="4 6" id="KW-0788">Thiol protease</keyword>
<dbReference type="InterPro" id="IPR007330">
    <property type="entry name" value="MIT_dom"/>
</dbReference>
<dbReference type="PANTHER" id="PTHR46143:SF1">
    <property type="entry name" value="CALPAIN-7"/>
    <property type="match status" value="1"/>
</dbReference>
<feature type="active site" evidence="5 6">
    <location>
        <position position="398"/>
    </location>
</feature>
<dbReference type="InterPro" id="IPR001300">
    <property type="entry name" value="Peptidase_C2_calpain_cat"/>
</dbReference>
<evidence type="ECO:0000256" key="5">
    <source>
        <dbReference type="PIRSR" id="PIRSR622684-1"/>
    </source>
</evidence>
<keyword evidence="9" id="KW-1185">Reference proteome</keyword>
<dbReference type="InterPro" id="IPR038765">
    <property type="entry name" value="Papain-like_cys_pep_sf"/>
</dbReference>
<feature type="active site" evidence="5 6">
    <location>
        <position position="230"/>
    </location>
</feature>
<name>A0ABD0YPP1_9HEMI</name>
<dbReference type="SUPFAM" id="SSF54001">
    <property type="entry name" value="Cysteine proteinases"/>
    <property type="match status" value="1"/>
</dbReference>
<organism evidence="8 9">
    <name type="scientific">Ranatra chinensis</name>
    <dbReference type="NCBI Taxonomy" id="642074"/>
    <lineage>
        <taxon>Eukaryota</taxon>
        <taxon>Metazoa</taxon>
        <taxon>Ecdysozoa</taxon>
        <taxon>Arthropoda</taxon>
        <taxon>Hexapoda</taxon>
        <taxon>Insecta</taxon>
        <taxon>Pterygota</taxon>
        <taxon>Neoptera</taxon>
        <taxon>Paraneoptera</taxon>
        <taxon>Hemiptera</taxon>
        <taxon>Heteroptera</taxon>
        <taxon>Panheteroptera</taxon>
        <taxon>Nepomorpha</taxon>
        <taxon>Nepidae</taxon>
        <taxon>Ranatrinae</taxon>
        <taxon>Ranatra</taxon>
    </lineage>
</organism>
<evidence type="ECO:0000313" key="8">
    <source>
        <dbReference type="EMBL" id="KAL1137751.1"/>
    </source>
</evidence>
<proteinExistence type="inferred from homology"/>
<comment type="similarity">
    <text evidence="1">Belongs to the peptidase C2 family.</text>
</comment>
<gene>
    <name evidence="8" type="ORF">AAG570_009447</name>
</gene>
<dbReference type="GO" id="GO:0006508">
    <property type="term" value="P:proteolysis"/>
    <property type="evidence" value="ECO:0007669"/>
    <property type="project" value="UniProtKB-KW"/>
</dbReference>
<dbReference type="InterPro" id="IPR022682">
    <property type="entry name" value="Calpain_domain_III"/>
</dbReference>
<sequence length="745" mass="84425">MEFLEEATTLAQRAVEFDRTGCIDAAAYYYREAARLLDRAIQLSVDQDGGRLMKSAQEYKERADAIQIAIYFQKSETKDENINSKLAKLSLKALERAEDLKGIKFVPHVSKSVSSSVESVSGPKPLHRGSSAHLKVSGATAYSQEEKTVLLATSRINTHNFVPFMSVDLSERFQYAMPFTDGDGPLKLSPKQMKHFAKWARPEEFCSEPKLIQGAFVDYFSIKQTIVSDCSFVASLAVSALYEKKFKCRLITSIIYPRNRNKEPIFNPFGKYMIKLHLNGVPRKVIIDDTLPMGKHGELLCSFSMNKNEMWISLLEKAYMKVMGGYDFPGSNSNIDLHVLTGWIPERVAIRVNDGDFNSDALFNTLLTRLHHGDVLVTVATGEMSDQEADRAGLVPTHAYAVLDVRLINGLRLLQLKNPWSHVRWRGNFSELDMKNWTPDLCSTLNYDPSDAAMFDNGVFWIDFSSILKFYDVFYLNWNPKLFTYTYCIHQSWSAGAGPIKDSYNIGDNPQFHLSCEGTGSVWILLTRHITDLEDFKQNTEYITVLVYKSKGKRVYYPHDPPPYLDGVRINSPHYLTKILLKDTSERDFTLVISQYEKMNTIYYTLRAYATNPFRLQKIANPFTYVKKITDGDWKGVSAGGCRNHPATYSNNPCYKLVLSSKSNILIDLKAPKQFQIGFEISSADDSSFGSKSTGPYRSGFVVLELEDVPEGSYNIVPSTFLPNQESPFFLTFKASNPIQISRIR</sequence>
<dbReference type="PANTHER" id="PTHR46143">
    <property type="entry name" value="CALPAIN-7"/>
    <property type="match status" value="1"/>
</dbReference>
<dbReference type="SMART" id="SM00230">
    <property type="entry name" value="CysPc"/>
    <property type="match status" value="1"/>
</dbReference>
<feature type="active site" evidence="5 6">
    <location>
        <position position="418"/>
    </location>
</feature>
<keyword evidence="2 6" id="KW-0645">Protease</keyword>
<comment type="caution">
    <text evidence="8">The sequence shown here is derived from an EMBL/GenBank/DDBJ whole genome shotgun (WGS) entry which is preliminary data.</text>
</comment>
<dbReference type="Gene3D" id="1.20.58.80">
    <property type="entry name" value="Phosphotransferase system, lactose/cellobiose-type IIA subunit"/>
    <property type="match status" value="1"/>
</dbReference>
<dbReference type="InterPro" id="IPR036181">
    <property type="entry name" value="MIT_dom_sf"/>
</dbReference>
<dbReference type="InterPro" id="IPR022683">
    <property type="entry name" value="Calpain_III"/>
</dbReference>
<dbReference type="Pfam" id="PF00648">
    <property type="entry name" value="Peptidase_C2"/>
    <property type="match status" value="1"/>
</dbReference>
<dbReference type="Pfam" id="PF04212">
    <property type="entry name" value="MIT"/>
    <property type="match status" value="1"/>
</dbReference>
<dbReference type="PRINTS" id="PR00704">
    <property type="entry name" value="CALPAIN"/>
</dbReference>
<dbReference type="SUPFAM" id="SSF116846">
    <property type="entry name" value="MIT domain"/>
    <property type="match status" value="1"/>
</dbReference>
<evidence type="ECO:0000259" key="7">
    <source>
        <dbReference type="PROSITE" id="PS50203"/>
    </source>
</evidence>
<dbReference type="SUPFAM" id="SSF49758">
    <property type="entry name" value="Calpain large subunit, middle domain (domain III)"/>
    <property type="match status" value="2"/>
</dbReference>
<dbReference type="InterPro" id="IPR051297">
    <property type="entry name" value="PalB/RIM13"/>
</dbReference>
<dbReference type="GO" id="GO:0008234">
    <property type="term" value="F:cysteine-type peptidase activity"/>
    <property type="evidence" value="ECO:0007669"/>
    <property type="project" value="UniProtKB-UniRule"/>
</dbReference>
<dbReference type="EMBL" id="JBFDAA010000004">
    <property type="protein sequence ID" value="KAL1137751.1"/>
    <property type="molecule type" value="Genomic_DNA"/>
</dbReference>
<evidence type="ECO:0000313" key="9">
    <source>
        <dbReference type="Proteomes" id="UP001558652"/>
    </source>
</evidence>
<dbReference type="AlphaFoldDB" id="A0ABD0YPP1"/>
<protein>
    <recommendedName>
        <fullName evidence="7">Calpain catalytic domain-containing protein</fullName>
    </recommendedName>
</protein>
<dbReference type="Proteomes" id="UP001558652">
    <property type="component" value="Unassembled WGS sequence"/>
</dbReference>
<reference evidence="8 9" key="1">
    <citation type="submission" date="2024-07" db="EMBL/GenBank/DDBJ databases">
        <title>Chromosome-level genome assembly of the water stick insect Ranatra chinensis (Heteroptera: Nepidae).</title>
        <authorList>
            <person name="Liu X."/>
        </authorList>
    </citation>
    <scope>NUCLEOTIDE SEQUENCE [LARGE SCALE GENOMIC DNA]</scope>
    <source>
        <strain evidence="8">Cailab_2021Rc</strain>
        <tissue evidence="8">Muscle</tissue>
    </source>
</reference>
<keyword evidence="3 6" id="KW-0378">Hydrolase</keyword>
<evidence type="ECO:0000256" key="1">
    <source>
        <dbReference type="ARBA" id="ARBA00007623"/>
    </source>
</evidence>
<dbReference type="SMART" id="SM00720">
    <property type="entry name" value="calpain_III"/>
    <property type="match status" value="1"/>
</dbReference>
<dbReference type="InterPro" id="IPR036213">
    <property type="entry name" value="Calpain_III_sf"/>
</dbReference>
<dbReference type="PROSITE" id="PS50203">
    <property type="entry name" value="CALPAIN_CAT"/>
    <property type="match status" value="1"/>
</dbReference>
<dbReference type="CDD" id="cd00044">
    <property type="entry name" value="CysPc"/>
    <property type="match status" value="1"/>
</dbReference>
<evidence type="ECO:0000256" key="2">
    <source>
        <dbReference type="ARBA" id="ARBA00022670"/>
    </source>
</evidence>
<accession>A0ABD0YPP1</accession>